<accession>A0A6N6RFM8</accession>
<dbReference type="AlphaFoldDB" id="A0A6N6RFM8"/>
<evidence type="ECO:0000313" key="2">
    <source>
        <dbReference type="EMBL" id="KAB2809952.1"/>
    </source>
</evidence>
<dbReference type="EMBL" id="WBVO01000006">
    <property type="protein sequence ID" value="KAB2809952.1"/>
    <property type="molecule type" value="Genomic_DNA"/>
</dbReference>
<reference evidence="2 3" key="1">
    <citation type="submission" date="2019-09" db="EMBL/GenBank/DDBJ databases">
        <title>Genomes of family Cryomorphaceae.</title>
        <authorList>
            <person name="Bowman J.P."/>
        </authorList>
    </citation>
    <scope>NUCLEOTIDE SEQUENCE [LARGE SCALE GENOMIC DNA]</scope>
    <source>
        <strain evidence="2 3">LMG 25704</strain>
    </source>
</reference>
<organism evidence="2 3">
    <name type="scientific">Phaeocystidibacter luteus</name>
    <dbReference type="NCBI Taxonomy" id="911197"/>
    <lineage>
        <taxon>Bacteria</taxon>
        <taxon>Pseudomonadati</taxon>
        <taxon>Bacteroidota</taxon>
        <taxon>Flavobacteriia</taxon>
        <taxon>Flavobacteriales</taxon>
        <taxon>Phaeocystidibacteraceae</taxon>
        <taxon>Phaeocystidibacter</taxon>
    </lineage>
</organism>
<proteinExistence type="predicted"/>
<comment type="caution">
    <text evidence="2">The sequence shown here is derived from an EMBL/GenBank/DDBJ whole genome shotgun (WGS) entry which is preliminary data.</text>
</comment>
<dbReference type="Proteomes" id="UP000468650">
    <property type="component" value="Unassembled WGS sequence"/>
</dbReference>
<keyword evidence="3" id="KW-1185">Reference proteome</keyword>
<feature type="chain" id="PRO_5027061726" evidence="1">
    <location>
        <begin position="19"/>
        <end position="148"/>
    </location>
</feature>
<sequence>MKHSLLALALTFSLGVFAQIAVPKAVAVKSFIELAECADIDESAFSADAWDFMEGFVASSKSIEDYTSERMGDLGAEKVMAVGMELQSMDQKLSGAMSKCANETTAKFADYNSDSLERSWLGVSRDEVPESAKHLALLMEFLSKAMAA</sequence>
<feature type="signal peptide" evidence="1">
    <location>
        <begin position="1"/>
        <end position="18"/>
    </location>
</feature>
<evidence type="ECO:0000313" key="3">
    <source>
        <dbReference type="Proteomes" id="UP000468650"/>
    </source>
</evidence>
<dbReference type="RefSeq" id="WP_151667452.1">
    <property type="nucleotide sequence ID" value="NZ_WBVO01000006.1"/>
</dbReference>
<protein>
    <submittedName>
        <fullName evidence="2">Uncharacterized protein</fullName>
    </submittedName>
</protein>
<evidence type="ECO:0000256" key="1">
    <source>
        <dbReference type="SAM" id="SignalP"/>
    </source>
</evidence>
<name>A0A6N6RFM8_9FLAO</name>
<keyword evidence="1" id="KW-0732">Signal</keyword>
<gene>
    <name evidence="2" type="ORF">F8C67_08715</name>
</gene>